<dbReference type="InterPro" id="IPR027417">
    <property type="entry name" value="P-loop_NTPase"/>
</dbReference>
<dbReference type="PANTHER" id="PTHR45782:SF4">
    <property type="entry name" value="MITOCHONDRIAL RIBOSOME-ASSOCIATED GTPASE 1"/>
    <property type="match status" value="1"/>
</dbReference>
<evidence type="ECO:0000259" key="6">
    <source>
        <dbReference type="PROSITE" id="PS51721"/>
    </source>
</evidence>
<feature type="binding site" evidence="5">
    <location>
        <position position="159"/>
    </location>
    <ligand>
        <name>GTP</name>
        <dbReference type="ChEBI" id="CHEBI:37565"/>
    </ligand>
</feature>
<evidence type="ECO:0000256" key="5">
    <source>
        <dbReference type="PIRSR" id="PIRSR006230-1"/>
    </source>
</evidence>
<dbReference type="EMBL" id="FQXV01000001">
    <property type="protein sequence ID" value="SHH51390.1"/>
    <property type="molecule type" value="Genomic_DNA"/>
</dbReference>
<dbReference type="InterPro" id="IPR016478">
    <property type="entry name" value="GTPase_MTG1"/>
</dbReference>
<dbReference type="STRING" id="1123282.SAMN02745823_00134"/>
<evidence type="ECO:0000313" key="8">
    <source>
        <dbReference type="Proteomes" id="UP000183995"/>
    </source>
</evidence>
<gene>
    <name evidence="7" type="ORF">SAMN02745823_00134</name>
</gene>
<dbReference type="Pfam" id="PF01926">
    <property type="entry name" value="MMR_HSR1"/>
    <property type="match status" value="1"/>
</dbReference>
<organism evidence="7 8">
    <name type="scientific">Sporobacter termitidis DSM 10068</name>
    <dbReference type="NCBI Taxonomy" id="1123282"/>
    <lineage>
        <taxon>Bacteria</taxon>
        <taxon>Bacillati</taxon>
        <taxon>Bacillota</taxon>
        <taxon>Clostridia</taxon>
        <taxon>Eubacteriales</taxon>
        <taxon>Oscillospiraceae</taxon>
        <taxon>Sporobacter</taxon>
    </lineage>
</organism>
<dbReference type="Gene3D" id="1.10.1580.10">
    <property type="match status" value="1"/>
</dbReference>
<reference evidence="7" key="1">
    <citation type="submission" date="2016-11" db="EMBL/GenBank/DDBJ databases">
        <authorList>
            <person name="Jaros S."/>
            <person name="Januszkiewicz K."/>
            <person name="Wedrychowicz H."/>
        </authorList>
    </citation>
    <scope>NUCLEOTIDE SEQUENCE [LARGE SCALE GENOMIC DNA]</scope>
    <source>
        <strain evidence="7">DSM 10068</strain>
    </source>
</reference>
<evidence type="ECO:0000313" key="7">
    <source>
        <dbReference type="EMBL" id="SHH51390.1"/>
    </source>
</evidence>
<evidence type="ECO:0000256" key="2">
    <source>
        <dbReference type="ARBA" id="ARBA00022741"/>
    </source>
</evidence>
<feature type="binding site" evidence="5">
    <location>
        <begin position="43"/>
        <end position="46"/>
    </location>
    <ligand>
        <name>GTP</name>
        <dbReference type="ChEBI" id="CHEBI:37565"/>
    </ligand>
</feature>
<evidence type="ECO:0000256" key="4">
    <source>
        <dbReference type="PIRNR" id="PIRNR006230"/>
    </source>
</evidence>
<dbReference type="SUPFAM" id="SSF52540">
    <property type="entry name" value="P-loop containing nucleoside triphosphate hydrolases"/>
    <property type="match status" value="1"/>
</dbReference>
<dbReference type="GO" id="GO:0005525">
    <property type="term" value="F:GTP binding"/>
    <property type="evidence" value="ECO:0007669"/>
    <property type="project" value="UniProtKB-KW"/>
</dbReference>
<dbReference type="InterPro" id="IPR030378">
    <property type="entry name" value="G_CP_dom"/>
</dbReference>
<dbReference type="Gene3D" id="3.40.50.300">
    <property type="entry name" value="P-loop containing nucleotide triphosphate hydrolases"/>
    <property type="match status" value="1"/>
</dbReference>
<feature type="binding site" evidence="5">
    <location>
        <begin position="115"/>
        <end position="120"/>
    </location>
    <ligand>
        <name>GTP</name>
        <dbReference type="ChEBI" id="CHEBI:37565"/>
    </ligand>
</feature>
<proteinExistence type="inferred from homology"/>
<keyword evidence="3 4" id="KW-0342">GTP-binding</keyword>
<feature type="domain" description="CP-type G" evidence="6">
    <location>
        <begin position="1"/>
        <end position="163"/>
    </location>
</feature>
<dbReference type="PIRSF" id="PIRSF006230">
    <property type="entry name" value="MG442"/>
    <property type="match status" value="1"/>
</dbReference>
<dbReference type="InterPro" id="IPR023179">
    <property type="entry name" value="GTP-bd_ortho_bundle_sf"/>
</dbReference>
<protein>
    <recommendedName>
        <fullName evidence="1 4">Ribosome biogenesis GTPase A</fullName>
    </recommendedName>
</protein>
<dbReference type="PROSITE" id="PS51721">
    <property type="entry name" value="G_CP"/>
    <property type="match status" value="1"/>
</dbReference>
<sequence>MIAEQVKLVDAVCEIIDARIPISSRNPDLDELTGDKPRLVIMNRTDQADPEATKRWSAYYRARGLAVLETDAKSGKGTSEFVSAVRTLLKEKIKAYEAKGQAGRVLRLMVVGIPNVGKSSFINRIAGRRAAEASDRPGVTRGRQWITIGAGLELLDTPGILWPKFESQTVGENLAFTGAVKDDILDREGLAANLMAILRETSPQKLAERYKIELPAEKSGYDLLGAAAKKRGFLLPGGVPDTERMAAVLLDEFRGGKLGRITLERPGTETAGGE</sequence>
<name>A0A1M5TL60_9FIRM</name>
<keyword evidence="4" id="KW-0963">Cytoplasm</keyword>
<dbReference type="FunFam" id="3.40.50.300:FF:000590">
    <property type="entry name" value="Ribosome biogenesis GTPase A"/>
    <property type="match status" value="1"/>
</dbReference>
<dbReference type="GO" id="GO:0006412">
    <property type="term" value="P:translation"/>
    <property type="evidence" value="ECO:0007669"/>
    <property type="project" value="TreeGrafter"/>
</dbReference>
<dbReference type="CDD" id="cd01856">
    <property type="entry name" value="YlqF"/>
    <property type="match status" value="1"/>
</dbReference>
<dbReference type="Proteomes" id="UP000183995">
    <property type="component" value="Unassembled WGS sequence"/>
</dbReference>
<dbReference type="GO" id="GO:0003924">
    <property type="term" value="F:GTPase activity"/>
    <property type="evidence" value="ECO:0007669"/>
    <property type="project" value="TreeGrafter"/>
</dbReference>
<evidence type="ECO:0000256" key="3">
    <source>
        <dbReference type="ARBA" id="ARBA00023134"/>
    </source>
</evidence>
<keyword evidence="2 4" id="KW-0547">Nucleotide-binding</keyword>
<dbReference type="InterPro" id="IPR006073">
    <property type="entry name" value="GTP-bd"/>
</dbReference>
<comment type="subcellular location">
    <subcellularLocation>
        <location evidence="4">Cytoplasm</location>
    </subcellularLocation>
</comment>
<comment type="function">
    <text evidence="4">Required for a late step of 50S ribosomal subunit assembly. Has GTPase activity.</text>
</comment>
<dbReference type="PANTHER" id="PTHR45782">
    <property type="entry name" value="MITOCHONDRIAL RIBOSOME-ASSOCIATED GTPASE 1"/>
    <property type="match status" value="1"/>
</dbReference>
<comment type="similarity">
    <text evidence="4">Belongs to the TRAFAC class YlqF/YawG GTPase family. MTG1 subfamily.</text>
</comment>
<keyword evidence="8" id="KW-1185">Reference proteome</keyword>
<evidence type="ECO:0000256" key="1">
    <source>
        <dbReference type="ARBA" id="ARBA00014898"/>
    </source>
</evidence>
<dbReference type="AlphaFoldDB" id="A0A1M5TL60"/>
<dbReference type="NCBIfam" id="TIGR03596">
    <property type="entry name" value="GTPase_YlqF"/>
    <property type="match status" value="1"/>
</dbReference>
<dbReference type="InterPro" id="IPR019991">
    <property type="entry name" value="GTP-bd_ribosome_bgen"/>
</dbReference>
<accession>A0A1M5TL60</accession>
<dbReference type="GO" id="GO:0005737">
    <property type="term" value="C:cytoplasm"/>
    <property type="evidence" value="ECO:0007669"/>
    <property type="project" value="UniProtKB-SubCell"/>
</dbReference>